<evidence type="ECO:0000313" key="2">
    <source>
        <dbReference type="EMBL" id="MBS2548418.1"/>
    </source>
</evidence>
<evidence type="ECO:0000256" key="1">
    <source>
        <dbReference type="SAM" id="MobiDB-lite"/>
    </source>
</evidence>
<accession>A0ABS5KQU0</accession>
<evidence type="ECO:0000313" key="3">
    <source>
        <dbReference type="Proteomes" id="UP000730482"/>
    </source>
</evidence>
<dbReference type="InterPro" id="IPR027417">
    <property type="entry name" value="P-loop_NTPase"/>
</dbReference>
<feature type="region of interest" description="Disordered" evidence="1">
    <location>
        <begin position="49"/>
        <end position="91"/>
    </location>
</feature>
<dbReference type="SUPFAM" id="SSF52540">
    <property type="entry name" value="P-loop containing nucleoside triphosphate hydrolases"/>
    <property type="match status" value="1"/>
</dbReference>
<reference evidence="2 3" key="1">
    <citation type="submission" date="2020-02" db="EMBL/GenBank/DDBJ databases">
        <title>Acidophilic actinobacteria isolated from forest soil.</title>
        <authorList>
            <person name="Golinska P."/>
        </authorList>
    </citation>
    <scope>NUCLEOTIDE SEQUENCE [LARGE SCALE GENOMIC DNA]</scope>
    <source>
        <strain evidence="2 3">NL8</strain>
    </source>
</reference>
<dbReference type="Proteomes" id="UP000730482">
    <property type="component" value="Unassembled WGS sequence"/>
</dbReference>
<protein>
    <recommendedName>
        <fullName evidence="4">ATP-binding protein</fullName>
    </recommendedName>
</protein>
<evidence type="ECO:0008006" key="4">
    <source>
        <dbReference type="Google" id="ProtNLM"/>
    </source>
</evidence>
<feature type="compositionally biased region" description="Gly residues" evidence="1">
    <location>
        <begin position="70"/>
        <end position="83"/>
    </location>
</feature>
<dbReference type="RefSeq" id="WP_212010005.1">
    <property type="nucleotide sequence ID" value="NZ_JAAFYZ010000048.1"/>
</dbReference>
<gene>
    <name evidence="2" type="ORF">KGQ19_16245</name>
</gene>
<proteinExistence type="predicted"/>
<sequence>MSTDTRTATDTNAVTLDRVIEADGRTTAPRHVRHAIRRAAFALIIGASGSGKSTTPHCAYGPDRPVGGSARAGGSGSVGGSGSEGRSETGLTRLRRDLVGFVFQRYPVSPR</sequence>
<dbReference type="EMBL" id="JAAFYZ010000048">
    <property type="protein sequence ID" value="MBS2548418.1"/>
    <property type="molecule type" value="Genomic_DNA"/>
</dbReference>
<name>A0ABS5KQU0_9ACTN</name>
<dbReference type="Gene3D" id="3.40.50.300">
    <property type="entry name" value="P-loop containing nucleotide triphosphate hydrolases"/>
    <property type="match status" value="1"/>
</dbReference>
<comment type="caution">
    <text evidence="2">The sequence shown here is derived from an EMBL/GenBank/DDBJ whole genome shotgun (WGS) entry which is preliminary data.</text>
</comment>
<organism evidence="2 3">
    <name type="scientific">Catenulispora pinistramenti</name>
    <dbReference type="NCBI Taxonomy" id="2705254"/>
    <lineage>
        <taxon>Bacteria</taxon>
        <taxon>Bacillati</taxon>
        <taxon>Actinomycetota</taxon>
        <taxon>Actinomycetes</taxon>
        <taxon>Catenulisporales</taxon>
        <taxon>Catenulisporaceae</taxon>
        <taxon>Catenulispora</taxon>
    </lineage>
</organism>
<keyword evidence="3" id="KW-1185">Reference proteome</keyword>